<name>A0A0H2S2K4_9AGAM</name>
<gene>
    <name evidence="2" type="ORF">SCHPADRAFT_936337</name>
</gene>
<feature type="region of interest" description="Disordered" evidence="1">
    <location>
        <begin position="102"/>
        <end position="143"/>
    </location>
</feature>
<dbReference type="AlphaFoldDB" id="A0A0H2S2K4"/>
<proteinExistence type="predicted"/>
<protein>
    <submittedName>
        <fullName evidence="2">Uncharacterized protein</fullName>
    </submittedName>
</protein>
<organism evidence="2 3">
    <name type="scientific">Schizopora paradoxa</name>
    <dbReference type="NCBI Taxonomy" id="27342"/>
    <lineage>
        <taxon>Eukaryota</taxon>
        <taxon>Fungi</taxon>
        <taxon>Dikarya</taxon>
        <taxon>Basidiomycota</taxon>
        <taxon>Agaricomycotina</taxon>
        <taxon>Agaricomycetes</taxon>
        <taxon>Hymenochaetales</taxon>
        <taxon>Schizoporaceae</taxon>
        <taxon>Schizopora</taxon>
    </lineage>
</organism>
<feature type="compositionally biased region" description="Basic and acidic residues" evidence="1">
    <location>
        <begin position="127"/>
        <end position="139"/>
    </location>
</feature>
<evidence type="ECO:0000313" key="3">
    <source>
        <dbReference type="Proteomes" id="UP000053477"/>
    </source>
</evidence>
<dbReference type="InParanoid" id="A0A0H2S2K4"/>
<dbReference type="EMBL" id="KQ085896">
    <property type="protein sequence ID" value="KLO18264.1"/>
    <property type="molecule type" value="Genomic_DNA"/>
</dbReference>
<reference evidence="2 3" key="1">
    <citation type="submission" date="2015-04" db="EMBL/GenBank/DDBJ databases">
        <title>Complete genome sequence of Schizopora paradoxa KUC8140, a cosmopolitan wood degrader in East Asia.</title>
        <authorList>
            <consortium name="DOE Joint Genome Institute"/>
            <person name="Min B."/>
            <person name="Park H."/>
            <person name="Jang Y."/>
            <person name="Kim J.-J."/>
            <person name="Kim K.H."/>
            <person name="Pangilinan J."/>
            <person name="Lipzen A."/>
            <person name="Riley R."/>
            <person name="Grigoriev I.V."/>
            <person name="Spatafora J.W."/>
            <person name="Choi I.-G."/>
        </authorList>
    </citation>
    <scope>NUCLEOTIDE SEQUENCE [LARGE SCALE GENOMIC DNA]</scope>
    <source>
        <strain evidence="2 3">KUC8140</strain>
    </source>
</reference>
<evidence type="ECO:0000313" key="2">
    <source>
        <dbReference type="EMBL" id="KLO18264.1"/>
    </source>
</evidence>
<sequence>MVLNLVVNLVVKDALKPRLVLYFISLRWCCGSLTRKDSPSVVLVTVNSFRSIAATRTHGIPPMSLFKSFKRLKTRWKRGPLRLNPSRQASGEAAHVNNERRQLPQGGGEYLPGNTLQQTTSSCQTPTHERIARGQHDLEAETPTTTTRTVVKGQVEEIGINEIVHARTLPLPVERAIPGLTIPLASVENSIIDATTSRLPEDIRPSPTAVGDQHNIDEADMGGTLDVKSPVKFKFKFNVGALGGQLEVECEKEHIKLCFFTGDGGVSFSAPDFCEPLGMLLPGTMTA</sequence>
<keyword evidence="3" id="KW-1185">Reference proteome</keyword>
<evidence type="ECO:0000256" key="1">
    <source>
        <dbReference type="SAM" id="MobiDB-lite"/>
    </source>
</evidence>
<dbReference type="Proteomes" id="UP000053477">
    <property type="component" value="Unassembled WGS sequence"/>
</dbReference>
<accession>A0A0H2S2K4</accession>
<feature type="compositionally biased region" description="Polar residues" evidence="1">
    <location>
        <begin position="114"/>
        <end position="126"/>
    </location>
</feature>